<keyword evidence="5" id="KW-1185">Reference proteome</keyword>
<keyword evidence="2" id="KW-0012">Acyltransferase</keyword>
<dbReference type="Proteomes" id="UP000294927">
    <property type="component" value="Unassembled WGS sequence"/>
</dbReference>
<dbReference type="GO" id="GO:0016746">
    <property type="term" value="F:acyltransferase activity"/>
    <property type="evidence" value="ECO:0007669"/>
    <property type="project" value="UniProtKB-KW"/>
</dbReference>
<reference evidence="4 5" key="1">
    <citation type="submission" date="2019-03" db="EMBL/GenBank/DDBJ databases">
        <title>Genomic Encyclopedia of Archaeal and Bacterial Type Strains, Phase II (KMG-II): from individual species to whole genera.</title>
        <authorList>
            <person name="Goeker M."/>
        </authorList>
    </citation>
    <scope>NUCLEOTIDE SEQUENCE [LARGE SCALE GENOMIC DNA]</scope>
    <source>
        <strain evidence="4 5">DSM 45499</strain>
    </source>
</reference>
<proteinExistence type="predicted"/>
<keyword evidence="1" id="KW-0808">Transferase</keyword>
<feature type="domain" description="Beta-ketoacyl-[acyl-carrier-protein] synthase III C-terminal" evidence="3">
    <location>
        <begin position="235"/>
        <end position="324"/>
    </location>
</feature>
<dbReference type="GO" id="GO:0044550">
    <property type="term" value="P:secondary metabolite biosynthetic process"/>
    <property type="evidence" value="ECO:0007669"/>
    <property type="project" value="TreeGrafter"/>
</dbReference>
<dbReference type="SUPFAM" id="SSF53901">
    <property type="entry name" value="Thiolase-like"/>
    <property type="match status" value="1"/>
</dbReference>
<name>A0A4R7VJU8_9PSEU</name>
<dbReference type="PANTHER" id="PTHR34069">
    <property type="entry name" value="3-OXOACYL-[ACYL-CARRIER-PROTEIN] SYNTHASE 3"/>
    <property type="match status" value="1"/>
</dbReference>
<sequence length="325" mass="35026">MVTHVDGLGKACFHSGMTALDAVSVYTPETRVPIGSLAGPLGLTDLQVRLFRRFHGLDQVRLDSGRSLHDLLHAAVRGLTALRGNENRVHYVIHGRAMPVVVPYPENPLHDVCRELGLGHALTFTVTQQSCASGLLAVELAGRLLAEDPRPDALALVLTGEKTFTLDARLLPGTSIFSEGAAACLVSATGPRDRLLAYACHQRGEFDVEIGESTERFQREYRPALASVIHRAVGEAGLTLDDIRLILPHNVNVVTWQRLCLLLGYPVGRVVLSNVASGGHVFCADAFANYRTALEDGLVREGDHYLVAAVGAGNGATFSAMLFRH</sequence>
<accession>A0A4R7VJU8</accession>
<evidence type="ECO:0000259" key="3">
    <source>
        <dbReference type="Pfam" id="PF08541"/>
    </source>
</evidence>
<evidence type="ECO:0000313" key="4">
    <source>
        <dbReference type="EMBL" id="TDV49730.1"/>
    </source>
</evidence>
<dbReference type="InterPro" id="IPR016039">
    <property type="entry name" value="Thiolase-like"/>
</dbReference>
<organism evidence="4 5">
    <name type="scientific">Actinophytocola oryzae</name>
    <dbReference type="NCBI Taxonomy" id="502181"/>
    <lineage>
        <taxon>Bacteria</taxon>
        <taxon>Bacillati</taxon>
        <taxon>Actinomycetota</taxon>
        <taxon>Actinomycetes</taxon>
        <taxon>Pseudonocardiales</taxon>
        <taxon>Pseudonocardiaceae</taxon>
    </lineage>
</organism>
<comment type="caution">
    <text evidence="4">The sequence shown here is derived from an EMBL/GenBank/DDBJ whole genome shotgun (WGS) entry which is preliminary data.</text>
</comment>
<dbReference type="Gene3D" id="3.40.47.10">
    <property type="match status" value="2"/>
</dbReference>
<protein>
    <submittedName>
        <fullName evidence="4">3-oxoacyl-[acyl-carrier-protein] synthase-3</fullName>
    </submittedName>
</protein>
<dbReference type="PANTHER" id="PTHR34069:SF2">
    <property type="entry name" value="BETA-KETOACYL-[ACYL-CARRIER-PROTEIN] SYNTHASE III"/>
    <property type="match status" value="1"/>
</dbReference>
<dbReference type="InterPro" id="IPR013747">
    <property type="entry name" value="ACP_syn_III_C"/>
</dbReference>
<evidence type="ECO:0000256" key="1">
    <source>
        <dbReference type="ARBA" id="ARBA00022679"/>
    </source>
</evidence>
<dbReference type="EMBL" id="SOCP01000007">
    <property type="protein sequence ID" value="TDV49730.1"/>
    <property type="molecule type" value="Genomic_DNA"/>
</dbReference>
<dbReference type="AlphaFoldDB" id="A0A4R7VJU8"/>
<evidence type="ECO:0000313" key="5">
    <source>
        <dbReference type="Proteomes" id="UP000294927"/>
    </source>
</evidence>
<dbReference type="Pfam" id="PF08541">
    <property type="entry name" value="ACP_syn_III_C"/>
    <property type="match status" value="1"/>
</dbReference>
<gene>
    <name evidence="4" type="ORF">CLV71_10769</name>
</gene>
<evidence type="ECO:0000256" key="2">
    <source>
        <dbReference type="ARBA" id="ARBA00023315"/>
    </source>
</evidence>